<comment type="similarity">
    <text evidence="1">Belongs to the nitroreductase family.</text>
</comment>
<feature type="compositionally biased region" description="Basic and acidic residues" evidence="3">
    <location>
        <begin position="162"/>
        <end position="171"/>
    </location>
</feature>
<keyword evidence="6" id="KW-1185">Reference proteome</keyword>
<comment type="caution">
    <text evidence="5">The sequence shown here is derived from an EMBL/GenBank/DDBJ whole genome shotgun (WGS) entry which is preliminary data.</text>
</comment>
<dbReference type="PANTHER" id="PTHR43673">
    <property type="entry name" value="NAD(P)H NITROREDUCTASE YDGI-RELATED"/>
    <property type="match status" value="1"/>
</dbReference>
<dbReference type="Gene3D" id="3.40.109.10">
    <property type="entry name" value="NADH Oxidase"/>
    <property type="match status" value="1"/>
</dbReference>
<organism evidence="5 6">
    <name type="scientific">Gracilibacillus halotolerans</name>
    <dbReference type="NCBI Taxonomy" id="74386"/>
    <lineage>
        <taxon>Bacteria</taxon>
        <taxon>Bacillati</taxon>
        <taxon>Bacillota</taxon>
        <taxon>Bacilli</taxon>
        <taxon>Bacillales</taxon>
        <taxon>Bacillaceae</taxon>
        <taxon>Gracilibacillus</taxon>
    </lineage>
</organism>
<gene>
    <name evidence="5" type="ORF">GGQ92_002861</name>
</gene>
<keyword evidence="2" id="KW-0560">Oxidoreductase</keyword>
<reference evidence="5 6" key="1">
    <citation type="submission" date="2020-08" db="EMBL/GenBank/DDBJ databases">
        <title>Genomic Encyclopedia of Type Strains, Phase IV (KMG-IV): sequencing the most valuable type-strain genomes for metagenomic binning, comparative biology and taxonomic classification.</title>
        <authorList>
            <person name="Goeker M."/>
        </authorList>
    </citation>
    <scope>NUCLEOTIDE SEQUENCE [LARGE SCALE GENOMIC DNA]</scope>
    <source>
        <strain evidence="5 6">DSM 11805</strain>
    </source>
</reference>
<evidence type="ECO:0000256" key="2">
    <source>
        <dbReference type="ARBA" id="ARBA00023002"/>
    </source>
</evidence>
<dbReference type="GO" id="GO:0016491">
    <property type="term" value="F:oxidoreductase activity"/>
    <property type="evidence" value="ECO:0007669"/>
    <property type="project" value="UniProtKB-KW"/>
</dbReference>
<sequence length="187" mass="21501">MNIEKYRQAEYEIDSLFLERWSPRSFSDKQVDEKTLWSLFEAARWSPSAMNSQPWRFIVARKKEELEKFNSFILEGNRIWCEKAPVLALIISDKEAGANHAFDTGAAWLALALQAKMKGLITHPMSGINKEKARDVLHIPEQFEIQALVAIGYQDVREKLAPALQEREQPSPRRPIAESIIEGSFKE</sequence>
<dbReference type="InterPro" id="IPR000415">
    <property type="entry name" value="Nitroreductase-like"/>
</dbReference>
<dbReference type="Proteomes" id="UP000572212">
    <property type="component" value="Unassembled WGS sequence"/>
</dbReference>
<dbReference type="Pfam" id="PF00881">
    <property type="entry name" value="Nitroreductase"/>
    <property type="match status" value="2"/>
</dbReference>
<proteinExistence type="inferred from homology"/>
<dbReference type="CDD" id="cd02138">
    <property type="entry name" value="TdsD-like"/>
    <property type="match status" value="1"/>
</dbReference>
<feature type="domain" description="Nitroreductase" evidence="4">
    <location>
        <begin position="19"/>
        <end position="77"/>
    </location>
</feature>
<dbReference type="PANTHER" id="PTHR43673:SF10">
    <property type="entry name" value="NADH DEHYDROGENASE_NAD(P)H NITROREDUCTASE XCC3605-RELATED"/>
    <property type="match status" value="1"/>
</dbReference>
<name>A0A841RIK1_9BACI</name>
<evidence type="ECO:0000313" key="6">
    <source>
        <dbReference type="Proteomes" id="UP000572212"/>
    </source>
</evidence>
<feature type="domain" description="Nitroreductase" evidence="4">
    <location>
        <begin position="80"/>
        <end position="153"/>
    </location>
</feature>
<evidence type="ECO:0000256" key="1">
    <source>
        <dbReference type="ARBA" id="ARBA00007118"/>
    </source>
</evidence>
<dbReference type="EMBL" id="JACHON010000021">
    <property type="protein sequence ID" value="MBB6514040.1"/>
    <property type="molecule type" value="Genomic_DNA"/>
</dbReference>
<feature type="region of interest" description="Disordered" evidence="3">
    <location>
        <begin position="162"/>
        <end position="187"/>
    </location>
</feature>
<evidence type="ECO:0000313" key="5">
    <source>
        <dbReference type="EMBL" id="MBB6514040.1"/>
    </source>
</evidence>
<dbReference type="SUPFAM" id="SSF55469">
    <property type="entry name" value="FMN-dependent nitroreductase-like"/>
    <property type="match status" value="1"/>
</dbReference>
<dbReference type="RefSeq" id="WP_184250319.1">
    <property type="nucleotide sequence ID" value="NZ_BAAACU010000048.1"/>
</dbReference>
<protein>
    <submittedName>
        <fullName evidence="5">Nitroreductase</fullName>
    </submittedName>
</protein>
<evidence type="ECO:0000259" key="4">
    <source>
        <dbReference type="Pfam" id="PF00881"/>
    </source>
</evidence>
<accession>A0A841RIK1</accession>
<evidence type="ECO:0000256" key="3">
    <source>
        <dbReference type="SAM" id="MobiDB-lite"/>
    </source>
</evidence>
<dbReference type="AlphaFoldDB" id="A0A841RIK1"/>
<dbReference type="InterPro" id="IPR029479">
    <property type="entry name" value="Nitroreductase"/>
</dbReference>